<evidence type="ECO:0000313" key="1">
    <source>
        <dbReference type="EMBL" id="KAI3746861.1"/>
    </source>
</evidence>
<dbReference type="Proteomes" id="UP001055879">
    <property type="component" value="Linkage Group LG03"/>
</dbReference>
<proteinExistence type="predicted"/>
<comment type="caution">
    <text evidence="1">The sequence shown here is derived from an EMBL/GenBank/DDBJ whole genome shotgun (WGS) entry which is preliminary data.</text>
</comment>
<name>A0ACB9DKU1_ARCLA</name>
<protein>
    <submittedName>
        <fullName evidence="1">Uncharacterized protein</fullName>
    </submittedName>
</protein>
<reference evidence="1 2" key="2">
    <citation type="journal article" date="2022" name="Mol. Ecol. Resour.">
        <title>The genomes of chicory, endive, great burdock and yacon provide insights into Asteraceae paleo-polyploidization history and plant inulin production.</title>
        <authorList>
            <person name="Fan W."/>
            <person name="Wang S."/>
            <person name="Wang H."/>
            <person name="Wang A."/>
            <person name="Jiang F."/>
            <person name="Liu H."/>
            <person name="Zhao H."/>
            <person name="Xu D."/>
            <person name="Zhang Y."/>
        </authorList>
    </citation>
    <scope>NUCLEOTIDE SEQUENCE [LARGE SCALE GENOMIC DNA]</scope>
    <source>
        <strain evidence="2">cv. Niubang</strain>
    </source>
</reference>
<organism evidence="1 2">
    <name type="scientific">Arctium lappa</name>
    <name type="common">Greater burdock</name>
    <name type="synonym">Lappa major</name>
    <dbReference type="NCBI Taxonomy" id="4217"/>
    <lineage>
        <taxon>Eukaryota</taxon>
        <taxon>Viridiplantae</taxon>
        <taxon>Streptophyta</taxon>
        <taxon>Embryophyta</taxon>
        <taxon>Tracheophyta</taxon>
        <taxon>Spermatophyta</taxon>
        <taxon>Magnoliopsida</taxon>
        <taxon>eudicotyledons</taxon>
        <taxon>Gunneridae</taxon>
        <taxon>Pentapetalae</taxon>
        <taxon>asterids</taxon>
        <taxon>campanulids</taxon>
        <taxon>Asterales</taxon>
        <taxon>Asteraceae</taxon>
        <taxon>Carduoideae</taxon>
        <taxon>Cardueae</taxon>
        <taxon>Arctiinae</taxon>
        <taxon>Arctium</taxon>
    </lineage>
</organism>
<gene>
    <name evidence="1" type="ORF">L6452_09303</name>
</gene>
<evidence type="ECO:0000313" key="2">
    <source>
        <dbReference type="Proteomes" id="UP001055879"/>
    </source>
</evidence>
<dbReference type="EMBL" id="CM042049">
    <property type="protein sequence ID" value="KAI3746861.1"/>
    <property type="molecule type" value="Genomic_DNA"/>
</dbReference>
<sequence length="369" mass="42114">MLRSKAITGLIRPMKQLGMFRVPISSCSQLTVIQDHIPTLADENYLQDHFNIEKDAEGIGKLQKTYNVSKKDKISVLGRSLLDLEDSKEAVYGALDAWVVGEREFPIGRLKTALIALEKMQEWHKVVQVIKWMLSKGQGVTVGTYGQLIRALDMDLRVEEANKLWVKKLGRDVQTVPWKVCDIMISVYYRNEMWEELVKLFKGLEAHGRKPPDQSIVRKVAESYENLGLLEEKERFLEKYKSLFTKTRGKYGRKASKESSKSAVSTIDMNGSSRVTYSHNMEHLEAGNIGGFENTNQVTSVDFDKPSTSDFEYETQQLKKRRTNKDGKLAKPNDEYKQGPSTESHYGIKTTRTFPETLYTAIQMRKGNA</sequence>
<accession>A0ACB9DKU1</accession>
<reference evidence="2" key="1">
    <citation type="journal article" date="2022" name="Mol. Ecol. Resour.">
        <title>The genomes of chicory, endive, great burdock and yacon provide insights into Asteraceae palaeo-polyploidization history and plant inulin production.</title>
        <authorList>
            <person name="Fan W."/>
            <person name="Wang S."/>
            <person name="Wang H."/>
            <person name="Wang A."/>
            <person name="Jiang F."/>
            <person name="Liu H."/>
            <person name="Zhao H."/>
            <person name="Xu D."/>
            <person name="Zhang Y."/>
        </authorList>
    </citation>
    <scope>NUCLEOTIDE SEQUENCE [LARGE SCALE GENOMIC DNA]</scope>
    <source>
        <strain evidence="2">cv. Niubang</strain>
    </source>
</reference>
<keyword evidence="2" id="KW-1185">Reference proteome</keyword>